<dbReference type="KEGG" id="ppsc:EHS13_18545"/>
<feature type="chain" id="PRO_5039269690" evidence="1">
    <location>
        <begin position="22"/>
        <end position="285"/>
    </location>
</feature>
<dbReference type="SUPFAM" id="SSF53850">
    <property type="entry name" value="Periplasmic binding protein-like II"/>
    <property type="match status" value="1"/>
</dbReference>
<dbReference type="InterPro" id="IPR050490">
    <property type="entry name" value="Bact_solute-bd_prot1"/>
</dbReference>
<evidence type="ECO:0000256" key="1">
    <source>
        <dbReference type="SAM" id="SignalP"/>
    </source>
</evidence>
<proteinExistence type="predicted"/>
<organism evidence="2 3">
    <name type="scientific">Paenibacillus psychroresistens</name>
    <dbReference type="NCBI Taxonomy" id="1778678"/>
    <lineage>
        <taxon>Bacteria</taxon>
        <taxon>Bacillati</taxon>
        <taxon>Bacillota</taxon>
        <taxon>Bacilli</taxon>
        <taxon>Bacillales</taxon>
        <taxon>Paenibacillaceae</taxon>
        <taxon>Paenibacillus</taxon>
    </lineage>
</organism>
<reference evidence="3" key="1">
    <citation type="submission" date="2018-11" db="EMBL/GenBank/DDBJ databases">
        <title>Complete genome sequence of Paenibacillus sp. ML311-T8.</title>
        <authorList>
            <person name="Nam Y.-D."/>
            <person name="Kang J."/>
            <person name="Chung W.-H."/>
            <person name="Park Y.S."/>
        </authorList>
    </citation>
    <scope>NUCLEOTIDE SEQUENCE [LARGE SCALE GENOMIC DNA]</scope>
    <source>
        <strain evidence="3">ML311-T8</strain>
    </source>
</reference>
<gene>
    <name evidence="2" type="ORF">EHS13_18545</name>
</gene>
<dbReference type="Proteomes" id="UP000426246">
    <property type="component" value="Chromosome"/>
</dbReference>
<name>A0A6B8RMG5_9BACL</name>
<dbReference type="AlphaFoldDB" id="A0A6B8RMG5"/>
<dbReference type="EMBL" id="CP034235">
    <property type="protein sequence ID" value="QGQ96735.1"/>
    <property type="molecule type" value="Genomic_DNA"/>
</dbReference>
<keyword evidence="3" id="KW-1185">Reference proteome</keyword>
<evidence type="ECO:0000313" key="3">
    <source>
        <dbReference type="Proteomes" id="UP000426246"/>
    </source>
</evidence>
<dbReference type="Pfam" id="PF01547">
    <property type="entry name" value="SBP_bac_1"/>
    <property type="match status" value="1"/>
</dbReference>
<evidence type="ECO:0000313" key="2">
    <source>
        <dbReference type="EMBL" id="QGQ96735.1"/>
    </source>
</evidence>
<keyword evidence="1" id="KW-0732">Signal</keyword>
<feature type="signal peptide" evidence="1">
    <location>
        <begin position="1"/>
        <end position="21"/>
    </location>
</feature>
<dbReference type="PROSITE" id="PS51257">
    <property type="entry name" value="PROKAR_LIPOPROTEIN"/>
    <property type="match status" value="1"/>
</dbReference>
<dbReference type="PANTHER" id="PTHR43649:SF12">
    <property type="entry name" value="DIACETYLCHITOBIOSE BINDING PROTEIN DASA"/>
    <property type="match status" value="1"/>
</dbReference>
<protein>
    <submittedName>
        <fullName evidence="2">Extracellular solute-binding protein</fullName>
    </submittedName>
</protein>
<dbReference type="Gene3D" id="3.40.190.10">
    <property type="entry name" value="Periplasmic binding protein-like II"/>
    <property type="match status" value="1"/>
</dbReference>
<accession>A0A6B8RMG5</accession>
<sequence>MRINKIVLFTMIGVVAFTTSACTQSKKDTEPAIIHYQVLALKNNAALDPMTQIELDAAEHFNKLNPSIQVVIDYMPETPPMAYSTQDIIKILQSNQPQDIVPLWETSMLPILDNRKLLLDLNDFLSNTNDKDINQRILDNATINGKLLLLPNAAYANLMMFNKELFDAAQVPYPQGDWTWEQFREISKKIKPSGPALSYDLGTLDMLMGGSGKKLLSTDGKTAIGYLDSPEAVSSLKWLNSYYHDNDNQISPLHIMDLFGRFDGHKMGMLLGGMGNTFLHLRGAI</sequence>
<dbReference type="InterPro" id="IPR006059">
    <property type="entry name" value="SBP"/>
</dbReference>
<dbReference type="PANTHER" id="PTHR43649">
    <property type="entry name" value="ARABINOSE-BINDING PROTEIN-RELATED"/>
    <property type="match status" value="1"/>
</dbReference>
<dbReference type="OrthoDB" id="7918484at2"/>